<gene>
    <name evidence="2" type="ORF">MSBRM_2783</name>
</gene>
<dbReference type="HOGENOM" id="CLU_079273_0_0_2"/>
<dbReference type="GeneID" id="24846096"/>
<dbReference type="Proteomes" id="UP000033033">
    <property type="component" value="Chromosome"/>
</dbReference>
<keyword evidence="1" id="KW-1133">Transmembrane helix</keyword>
<feature type="transmembrane region" description="Helical" evidence="1">
    <location>
        <begin position="12"/>
        <end position="31"/>
    </location>
</feature>
<keyword evidence="1" id="KW-0812">Transmembrane</keyword>
<dbReference type="PATRIC" id="fig|1434108.4.peg.3552"/>
<dbReference type="STRING" id="1434108.MSBRM_2783"/>
<dbReference type="AlphaFoldDB" id="A0A0E3LP25"/>
<keyword evidence="1" id="KW-0472">Membrane</keyword>
<name>A0A0E3LP25_METBA</name>
<proteinExistence type="predicted"/>
<reference evidence="2 3" key="1">
    <citation type="submission" date="2014-07" db="EMBL/GenBank/DDBJ databases">
        <title>Methanogenic archaea and the global carbon cycle.</title>
        <authorList>
            <person name="Henriksen J.R."/>
            <person name="Luke J."/>
            <person name="Reinhart S."/>
            <person name="Benedict M.N."/>
            <person name="Youngblut N.D."/>
            <person name="Metcalf M.E."/>
            <person name="Whitaker R.J."/>
            <person name="Metcalf W.W."/>
        </authorList>
    </citation>
    <scope>NUCLEOTIDE SEQUENCE [LARGE SCALE GENOMIC DNA]</scope>
    <source>
        <strain evidence="2 3">MS</strain>
    </source>
</reference>
<evidence type="ECO:0000313" key="3">
    <source>
        <dbReference type="Proteomes" id="UP000033033"/>
    </source>
</evidence>
<protein>
    <submittedName>
        <fullName evidence="2">Uncharacterized protein</fullName>
    </submittedName>
</protein>
<keyword evidence="3" id="KW-1185">Reference proteome</keyword>
<evidence type="ECO:0000256" key="1">
    <source>
        <dbReference type="SAM" id="Phobius"/>
    </source>
</evidence>
<dbReference type="EMBL" id="CP009528">
    <property type="protein sequence ID" value="AKB55781.1"/>
    <property type="molecule type" value="Genomic_DNA"/>
</dbReference>
<sequence>MKQKDPATKNQRYLAVFLALTMLLSAGAIFFSGNLNKDKSDNASSSGNIEENNTIAFSQIPGRQVHHEFNSIADGLNMSPEGVVSASYIDLQKTTGTPFEQVFGNKTMMYSLYGTDVTKRYGARYADGEGFELHQIPERKMLMPWGAVQYDNYSLLARTNNTYDIWNVAGSPVILGSRQSVQDVIDVLEENTTASTEYNSLLTQANPEGSLYQELATKTNNSTMPADQIYMDLRKLDNGSYSQTSLYLNPESNFTEKIKALQANSTERGVTYNVTTSGNITKMMITSNFRSLLNETEMLSQ</sequence>
<evidence type="ECO:0000313" key="2">
    <source>
        <dbReference type="EMBL" id="AKB55781.1"/>
    </source>
</evidence>
<dbReference type="KEGG" id="mby:MSBRM_2783"/>
<accession>A0A0E3LP25</accession>
<organism evidence="2 3">
    <name type="scientific">Methanosarcina barkeri MS</name>
    <dbReference type="NCBI Taxonomy" id="1434108"/>
    <lineage>
        <taxon>Archaea</taxon>
        <taxon>Methanobacteriati</taxon>
        <taxon>Methanobacteriota</taxon>
        <taxon>Stenosarchaea group</taxon>
        <taxon>Methanomicrobia</taxon>
        <taxon>Methanosarcinales</taxon>
        <taxon>Methanosarcinaceae</taxon>
        <taxon>Methanosarcina</taxon>
    </lineage>
</organism>
<dbReference type="RefSeq" id="WP_048121460.1">
    <property type="nucleotide sequence ID" value="NZ_CP009528.1"/>
</dbReference>